<dbReference type="eggNOG" id="COG0438">
    <property type="taxonomic scope" value="Bacteria"/>
</dbReference>
<evidence type="ECO:0000259" key="2">
    <source>
        <dbReference type="Pfam" id="PF00534"/>
    </source>
</evidence>
<dbReference type="AlphaFoldDB" id="Q21PG7"/>
<protein>
    <submittedName>
        <fullName evidence="3">Glycosyl transferase, group 1</fullName>
    </submittedName>
</protein>
<evidence type="ECO:0000313" key="3">
    <source>
        <dbReference type="EMBL" id="ABD79412.1"/>
    </source>
</evidence>
<dbReference type="GO" id="GO:0016757">
    <property type="term" value="F:glycosyltransferase activity"/>
    <property type="evidence" value="ECO:0007669"/>
    <property type="project" value="InterPro"/>
</dbReference>
<keyword evidence="1" id="KW-0812">Transmembrane</keyword>
<dbReference type="OrthoDB" id="6333486at2"/>
<dbReference type="Proteomes" id="UP000001947">
    <property type="component" value="Chromosome"/>
</dbReference>
<evidence type="ECO:0000256" key="1">
    <source>
        <dbReference type="SAM" id="Phobius"/>
    </source>
</evidence>
<proteinExistence type="predicted"/>
<sequence length="444" mass="51602">MKNIRLVSKSIYYILRNNIEDFIKLKMLRIIAWAIFCIGFITPRKMSRYNLWMLSHRVYPSSSVETFLINRKNVLLELSGPMIIPDKIIGDKVGKKRAIILKAPRFDSRLHVVEKGVLLIKFSTTFKFYLQNIDCEKLLECFHIVLEPSWAGYCLPEIIGWTKYDQKIIIECSEVQDYEFIKKLNSNLIPVRFGSSDWVDHRVFYPKETNKIYDVIYISNYNSIKRNHAYLKAIKNIRVPNFKAALVCNSWGDCKDNVQTLIDFYGLSKSLDVFEALKQSELNDLLNQSKLNVLLSLKEGSNRSIFESMFSGIPAIVLKDNVGVNKEYINCSTGKLIDSRNLEAEIIDVSDNYLDYSPRVWALENISTYATKRKLDEELKFLAEEEGLEWNMGTHLKVNIPEAHYFDDALAGQYPSSEELCDVFDLKFNPDERLKMVSELFEKY</sequence>
<reference evidence="3 4" key="1">
    <citation type="journal article" date="2008" name="PLoS Genet.">
        <title>Complete genome sequence of the complex carbohydrate-degrading marine bacterium, Saccharophagus degradans strain 2-40 T.</title>
        <authorList>
            <person name="Weiner R.M."/>
            <person name="Taylor L.E.II."/>
            <person name="Henrissat B."/>
            <person name="Hauser L."/>
            <person name="Land M."/>
            <person name="Coutinho P.M."/>
            <person name="Rancurel C."/>
            <person name="Saunders E.H."/>
            <person name="Longmire A.G."/>
            <person name="Zhang H."/>
            <person name="Bayer E.A."/>
            <person name="Gilbert H.J."/>
            <person name="Larimer F."/>
            <person name="Zhulin I.B."/>
            <person name="Ekborg N.A."/>
            <person name="Lamed R."/>
            <person name="Richardson P.M."/>
            <person name="Borovok I."/>
            <person name="Hutcheson S."/>
        </authorList>
    </citation>
    <scope>NUCLEOTIDE SEQUENCE [LARGE SCALE GENOMIC DNA]</scope>
    <source>
        <strain evidence="4">2-40 / ATCC 43961 / DSM 17024</strain>
    </source>
</reference>
<dbReference type="HOGENOM" id="CLU_616611_0_0_6"/>
<feature type="transmembrane region" description="Helical" evidence="1">
    <location>
        <begin position="21"/>
        <end position="41"/>
    </location>
</feature>
<keyword evidence="1" id="KW-1133">Transmembrane helix</keyword>
<keyword evidence="1" id="KW-0472">Membrane</keyword>
<keyword evidence="4" id="KW-1185">Reference proteome</keyword>
<dbReference type="EMBL" id="CP000282">
    <property type="protein sequence ID" value="ABD79412.1"/>
    <property type="molecule type" value="Genomic_DNA"/>
</dbReference>
<keyword evidence="3" id="KW-0808">Transferase</keyword>
<feature type="domain" description="Glycosyl transferase family 1" evidence="2">
    <location>
        <begin position="213"/>
        <end position="343"/>
    </location>
</feature>
<gene>
    <name evidence="3" type="ordered locus">Sde_0148</name>
</gene>
<name>Q21PG7_SACD2</name>
<dbReference type="STRING" id="203122.Sde_0148"/>
<evidence type="ECO:0000313" key="4">
    <source>
        <dbReference type="Proteomes" id="UP000001947"/>
    </source>
</evidence>
<dbReference type="GeneID" id="98611858"/>
<dbReference type="RefSeq" id="WP_011466636.1">
    <property type="nucleotide sequence ID" value="NC_007912.1"/>
</dbReference>
<accession>Q21PG7</accession>
<dbReference type="KEGG" id="sde:Sde_0148"/>
<dbReference type="SUPFAM" id="SSF53756">
    <property type="entry name" value="UDP-Glycosyltransferase/glycogen phosphorylase"/>
    <property type="match status" value="1"/>
</dbReference>
<dbReference type="Gene3D" id="3.40.50.2000">
    <property type="entry name" value="Glycogen Phosphorylase B"/>
    <property type="match status" value="1"/>
</dbReference>
<dbReference type="InterPro" id="IPR001296">
    <property type="entry name" value="Glyco_trans_1"/>
</dbReference>
<dbReference type="Pfam" id="PF00534">
    <property type="entry name" value="Glycos_transf_1"/>
    <property type="match status" value="1"/>
</dbReference>
<organism evidence="3 4">
    <name type="scientific">Saccharophagus degradans (strain 2-40 / ATCC 43961 / DSM 17024)</name>
    <dbReference type="NCBI Taxonomy" id="203122"/>
    <lineage>
        <taxon>Bacteria</taxon>
        <taxon>Pseudomonadati</taxon>
        <taxon>Pseudomonadota</taxon>
        <taxon>Gammaproteobacteria</taxon>
        <taxon>Cellvibrionales</taxon>
        <taxon>Cellvibrionaceae</taxon>
        <taxon>Saccharophagus</taxon>
    </lineage>
</organism>